<dbReference type="InterPro" id="IPR005039">
    <property type="entry name" value="Ant_C"/>
</dbReference>
<feature type="domain" description="Antirepressor protein C-terminal" evidence="1">
    <location>
        <begin position="116"/>
        <end position="215"/>
    </location>
</feature>
<proteinExistence type="predicted"/>
<evidence type="ECO:0000259" key="1">
    <source>
        <dbReference type="Pfam" id="PF03374"/>
    </source>
</evidence>
<dbReference type="RefSeq" id="WP_064513133.1">
    <property type="nucleotide sequence ID" value="NZ_CP010029.1"/>
</dbReference>
<dbReference type="Proteomes" id="UP000266744">
    <property type="component" value="Chromosome"/>
</dbReference>
<dbReference type="EMBL" id="CP010029">
    <property type="protein sequence ID" value="ANI28884.1"/>
    <property type="molecule type" value="Genomic_DNA"/>
</dbReference>
<name>A0ABN4PNH6_YERET</name>
<accession>A0ABN4PNH6</accession>
<protein>
    <submittedName>
        <fullName evidence="2">Antirepressor</fullName>
    </submittedName>
</protein>
<gene>
    <name evidence="2" type="ORF">PL78_03385</name>
</gene>
<sequence>MTLFHPAVTMSSREIAVLVKSKHGDVKRSAERLFSAGILTAPLAQFEFEHNGNSYYEYRFNKRDSLVLVARLSPEFTAAVVDRWQALEQNQIPQTLPEALRLAADLAEEKQKLVSELAIAAPKAEFVDRYVNATGSMVFRQVCKLLQAKETDFRLFLIEHKIMYRLTNGLIPYQHHIDLGRFEVKTGTSTVSNHAFTQARFTPKGVKWIGGLWAEHLAAGEAA</sequence>
<evidence type="ECO:0000313" key="3">
    <source>
        <dbReference type="Proteomes" id="UP000266744"/>
    </source>
</evidence>
<reference evidence="3" key="1">
    <citation type="journal article" date="2016" name="Toxins">
        <title>The Draft Genome Sequence of the Yersinia entomophaga Entomopathogenic Type Strain MH96T.</title>
        <authorList>
            <person name="Hurst M.R."/>
            <person name="Beattie A."/>
            <person name="Altermann E."/>
            <person name="Moraga R.M."/>
            <person name="Harper L.A."/>
            <person name="Calder J."/>
            <person name="Laugraud A."/>
        </authorList>
    </citation>
    <scope>NUCLEOTIDE SEQUENCE [LARGE SCALE GENOMIC DNA]</scope>
    <source>
        <strain evidence="3">MH96</strain>
    </source>
</reference>
<dbReference type="Pfam" id="PF03374">
    <property type="entry name" value="ANT"/>
    <property type="match status" value="1"/>
</dbReference>
<keyword evidence="3" id="KW-1185">Reference proteome</keyword>
<evidence type="ECO:0000313" key="2">
    <source>
        <dbReference type="EMBL" id="ANI28884.1"/>
    </source>
</evidence>
<organism evidence="2 3">
    <name type="scientific">Yersinia entomophaga</name>
    <dbReference type="NCBI Taxonomy" id="935293"/>
    <lineage>
        <taxon>Bacteria</taxon>
        <taxon>Pseudomonadati</taxon>
        <taxon>Pseudomonadota</taxon>
        <taxon>Gammaproteobacteria</taxon>
        <taxon>Enterobacterales</taxon>
        <taxon>Yersiniaceae</taxon>
        <taxon>Yersinia</taxon>
    </lineage>
</organism>